<evidence type="ECO:0000313" key="4">
    <source>
        <dbReference type="Proteomes" id="UP001337723"/>
    </source>
</evidence>
<dbReference type="RefSeq" id="WP_338271594.1">
    <property type="nucleotide sequence ID" value="NZ_AP027266.1"/>
</dbReference>
<dbReference type="PANTHER" id="PTHR42745">
    <property type="match status" value="1"/>
</dbReference>
<feature type="domain" description="CBS" evidence="2">
    <location>
        <begin position="86"/>
        <end position="143"/>
    </location>
</feature>
<dbReference type="EMBL" id="AP027266">
    <property type="protein sequence ID" value="BDW85776.1"/>
    <property type="molecule type" value="Genomic_DNA"/>
</dbReference>
<dbReference type="InterPro" id="IPR046342">
    <property type="entry name" value="CBS_dom_sf"/>
</dbReference>
<organism evidence="3 4">
    <name type="scientific">Roseicyclus marinus</name>
    <dbReference type="NCBI Taxonomy" id="2161673"/>
    <lineage>
        <taxon>Bacteria</taxon>
        <taxon>Pseudomonadati</taxon>
        <taxon>Pseudomonadota</taxon>
        <taxon>Alphaproteobacteria</taxon>
        <taxon>Rhodobacterales</taxon>
        <taxon>Roseobacteraceae</taxon>
        <taxon>Roseicyclus</taxon>
    </lineage>
</organism>
<keyword evidence="4" id="KW-1185">Reference proteome</keyword>
<dbReference type="SMART" id="SM00116">
    <property type="entry name" value="CBS"/>
    <property type="match status" value="2"/>
</dbReference>
<dbReference type="AlphaFoldDB" id="A0AA48HK90"/>
<dbReference type="PANTHER" id="PTHR42745:SF1">
    <property type="entry name" value="ARABINOSE 5-PHOSPHATE ISOMERASE KDSD"/>
    <property type="match status" value="1"/>
</dbReference>
<reference evidence="3 4" key="1">
    <citation type="submission" date="2023-01" db="EMBL/GenBank/DDBJ databases">
        <title>Complete genome sequence of Roseicyclus marinus strain Dej080120_10.</title>
        <authorList>
            <person name="Ueki S."/>
            <person name="Maruyama F."/>
        </authorList>
    </citation>
    <scope>NUCLEOTIDE SEQUENCE [LARGE SCALE GENOMIC DNA]</scope>
    <source>
        <strain evidence="3 4">Dej080120_10</strain>
    </source>
</reference>
<dbReference type="Proteomes" id="UP001337723">
    <property type="component" value="Chromosome"/>
</dbReference>
<keyword evidence="1" id="KW-0129">CBS domain</keyword>
<gene>
    <name evidence="3" type="ORF">MACH21_19530</name>
</gene>
<evidence type="ECO:0000313" key="3">
    <source>
        <dbReference type="EMBL" id="BDW85776.1"/>
    </source>
</evidence>
<dbReference type="Gene3D" id="3.10.580.10">
    <property type="entry name" value="CBS-domain"/>
    <property type="match status" value="1"/>
</dbReference>
<accession>A0AA48HK90</accession>
<proteinExistence type="predicted"/>
<dbReference type="Pfam" id="PF00571">
    <property type="entry name" value="CBS"/>
    <property type="match status" value="2"/>
</dbReference>
<protein>
    <recommendedName>
        <fullName evidence="2">CBS domain-containing protein</fullName>
    </recommendedName>
</protein>
<dbReference type="PROSITE" id="PS51371">
    <property type="entry name" value="CBS"/>
    <property type="match status" value="2"/>
</dbReference>
<dbReference type="KEGG" id="rmai:MACH21_19530"/>
<sequence>MSTPVSEQRRVSDVALGLDRFPVLRPNDLLKTALEQMTAKRLGIVCITNEAGLLEGIFTDGDIRRHLLTVQRPFAALFSDDIIDHAQRKPTTVPGDSSLRAALDVMARLQIWDLPVVDPAGRLIGLLHLHPLVEALMTASNQD</sequence>
<dbReference type="InterPro" id="IPR000644">
    <property type="entry name" value="CBS_dom"/>
</dbReference>
<dbReference type="InterPro" id="IPR050986">
    <property type="entry name" value="GutQ/KpsF_isomerases"/>
</dbReference>
<name>A0AA48HK90_9RHOB</name>
<dbReference type="SUPFAM" id="SSF54631">
    <property type="entry name" value="CBS-domain pair"/>
    <property type="match status" value="1"/>
</dbReference>
<feature type="domain" description="CBS" evidence="2">
    <location>
        <begin position="17"/>
        <end position="77"/>
    </location>
</feature>
<evidence type="ECO:0000256" key="1">
    <source>
        <dbReference type="PROSITE-ProRule" id="PRU00703"/>
    </source>
</evidence>
<evidence type="ECO:0000259" key="2">
    <source>
        <dbReference type="PROSITE" id="PS51371"/>
    </source>
</evidence>